<sequence length="319" mass="35120">MFELIGNQLAYEVLKLDPQSALGASVQFFIMDTLKIFVMLVVIIYLMGLLRAFVSTERVRTIVVGKPKWMGRSLAILLGGVTPFCSCSSVPLFIGFVEARIPLGITFAFLIASPMINEVAVVLLIGILGWQVALLYVLAGVVVAYVGSMVMEAFKPERWVEAYVWDIKVRQTQEQQAYSGGIKERHDFAWNEVKVIVQRIWLWVVVGIGIGAAFHGYVPQAWIESTLADAQNWWGVPAAVLIGVPLYSNATGVIPIVEAMLMKGVPIGTSLALMMSIAALSLPELLILRKVIRWPALVLFITVLAIAFMAVGYLFNAIF</sequence>
<feature type="transmembrane region" description="Helical" evidence="7">
    <location>
        <begin position="260"/>
        <end position="282"/>
    </location>
</feature>
<feature type="transmembrane region" description="Helical" evidence="7">
    <location>
        <begin position="200"/>
        <end position="218"/>
    </location>
</feature>
<dbReference type="PANTHER" id="PTHR42775">
    <property type="entry name" value="PERMEASE RV2963-RELATED"/>
    <property type="match status" value="1"/>
</dbReference>
<dbReference type="RefSeq" id="WP_135796492.1">
    <property type="nucleotide sequence ID" value="NZ_CP032096.1"/>
</dbReference>
<evidence type="ECO:0000256" key="4">
    <source>
        <dbReference type="ARBA" id="ARBA00022692"/>
    </source>
</evidence>
<evidence type="ECO:0000256" key="3">
    <source>
        <dbReference type="ARBA" id="ARBA00022475"/>
    </source>
</evidence>
<proteinExistence type="inferred from homology"/>
<dbReference type="EMBL" id="CP032096">
    <property type="protein sequence ID" value="QBZ83910.1"/>
    <property type="molecule type" value="Genomic_DNA"/>
</dbReference>
<keyword evidence="4 7" id="KW-0812">Transmembrane</keyword>
<dbReference type="PANTHER" id="PTHR42775:SF1">
    <property type="entry name" value="PERMEASE RV2963-RELATED"/>
    <property type="match status" value="1"/>
</dbReference>
<name>A0A4P7P181_9GAMM</name>
<feature type="transmembrane region" description="Helical" evidence="7">
    <location>
        <begin position="230"/>
        <end position="248"/>
    </location>
</feature>
<evidence type="ECO:0000256" key="5">
    <source>
        <dbReference type="ARBA" id="ARBA00022989"/>
    </source>
</evidence>
<feature type="transmembrane region" description="Helical" evidence="7">
    <location>
        <begin position="294"/>
        <end position="315"/>
    </location>
</feature>
<evidence type="ECO:0000256" key="2">
    <source>
        <dbReference type="ARBA" id="ARBA00006386"/>
    </source>
</evidence>
<evidence type="ECO:0000256" key="6">
    <source>
        <dbReference type="ARBA" id="ARBA00023136"/>
    </source>
</evidence>
<evidence type="ECO:0000313" key="9">
    <source>
        <dbReference type="Proteomes" id="UP000296201"/>
    </source>
</evidence>
<dbReference type="InterPro" id="IPR053166">
    <property type="entry name" value="UPF0718_permease"/>
</dbReference>
<feature type="transmembrane region" description="Helical" evidence="7">
    <location>
        <begin position="74"/>
        <end position="97"/>
    </location>
</feature>
<keyword evidence="5 7" id="KW-1133">Transmembrane helix</keyword>
<evidence type="ECO:0000313" key="8">
    <source>
        <dbReference type="EMBL" id="QBZ83910.1"/>
    </source>
</evidence>
<accession>A0A4P7P181</accession>
<gene>
    <name evidence="8" type="ORF">GHNINEIG_01979</name>
</gene>
<protein>
    <submittedName>
        <fullName evidence="8">Permease</fullName>
    </submittedName>
</protein>
<comment type="similarity">
    <text evidence="2">Belongs to the UPF0718 family.</text>
</comment>
<feature type="transmembrane region" description="Helical" evidence="7">
    <location>
        <begin position="132"/>
        <end position="151"/>
    </location>
</feature>
<dbReference type="InterPro" id="IPR005524">
    <property type="entry name" value="DUF318"/>
</dbReference>
<dbReference type="AlphaFoldDB" id="A0A4P7P181"/>
<keyword evidence="9" id="KW-1185">Reference proteome</keyword>
<keyword evidence="6 7" id="KW-0472">Membrane</keyword>
<dbReference type="Pfam" id="PF03773">
    <property type="entry name" value="ArsP_1"/>
    <property type="match status" value="1"/>
</dbReference>
<comment type="subcellular location">
    <subcellularLocation>
        <location evidence="1">Cell membrane</location>
        <topology evidence="1">Multi-pass membrane protein</topology>
    </subcellularLocation>
</comment>
<feature type="transmembrane region" description="Helical" evidence="7">
    <location>
        <begin position="103"/>
        <end position="125"/>
    </location>
</feature>
<evidence type="ECO:0000256" key="1">
    <source>
        <dbReference type="ARBA" id="ARBA00004651"/>
    </source>
</evidence>
<feature type="transmembrane region" description="Helical" evidence="7">
    <location>
        <begin position="36"/>
        <end position="54"/>
    </location>
</feature>
<dbReference type="Proteomes" id="UP000296201">
    <property type="component" value="Chromosome"/>
</dbReference>
<evidence type="ECO:0000256" key="7">
    <source>
        <dbReference type="SAM" id="Phobius"/>
    </source>
</evidence>
<organism evidence="8 9">
    <name type="scientific">Hydrogenovibrio crunogenus</name>
    <dbReference type="NCBI Taxonomy" id="39765"/>
    <lineage>
        <taxon>Bacteria</taxon>
        <taxon>Pseudomonadati</taxon>
        <taxon>Pseudomonadota</taxon>
        <taxon>Gammaproteobacteria</taxon>
        <taxon>Thiotrichales</taxon>
        <taxon>Piscirickettsiaceae</taxon>
        <taxon>Hydrogenovibrio</taxon>
    </lineage>
</organism>
<dbReference type="OrthoDB" id="9777774at2"/>
<keyword evidence="3" id="KW-1003">Cell membrane</keyword>
<dbReference type="GO" id="GO:0005886">
    <property type="term" value="C:plasma membrane"/>
    <property type="evidence" value="ECO:0007669"/>
    <property type="project" value="UniProtKB-SubCell"/>
</dbReference>
<reference evidence="8 9" key="1">
    <citation type="submission" date="2018-08" db="EMBL/GenBank/DDBJ databases">
        <title>Horizontal acquisition of hydrogen conversion ability and other habitat adaptations in Hydrogenovibrio crunogenus strains.</title>
        <authorList>
            <person name="Gonnella G."/>
            <person name="Adam N."/>
            <person name="Perner M."/>
        </authorList>
    </citation>
    <scope>NUCLEOTIDE SEQUENCE [LARGE SCALE GENOMIC DNA]</scope>
    <source>
        <strain evidence="8 9">SP-41</strain>
    </source>
</reference>